<reference evidence="1 2" key="1">
    <citation type="submission" date="2016-12" db="EMBL/GenBank/DDBJ databases">
        <title>Izhakiella australiana sp. nov. of genus Izhakiella isolated from Australian desert.</title>
        <authorList>
            <person name="Ji M."/>
        </authorList>
    </citation>
    <scope>NUCLEOTIDE SEQUENCE [LARGE SCALE GENOMIC DNA]</scope>
    <source>
        <strain evidence="1 2">D4N98</strain>
    </source>
</reference>
<sequence>MNHVRFIEENVISELEKQGFDTDVAHIGAREAVAFYHRSASASRKGKQFDDCLSIAKAWAQKYQPKKKK</sequence>
<name>A0A1S8Y7G8_9GAMM</name>
<dbReference type="EMBL" id="MRUL01000043">
    <property type="protein sequence ID" value="OON34633.1"/>
    <property type="molecule type" value="Genomic_DNA"/>
</dbReference>
<evidence type="ECO:0000313" key="2">
    <source>
        <dbReference type="Proteomes" id="UP000190667"/>
    </source>
</evidence>
<organism evidence="1 2">
    <name type="scientific">Izhakiella australiensis</name>
    <dbReference type="NCBI Taxonomy" id="1926881"/>
    <lineage>
        <taxon>Bacteria</taxon>
        <taxon>Pseudomonadati</taxon>
        <taxon>Pseudomonadota</taxon>
        <taxon>Gammaproteobacteria</taxon>
        <taxon>Enterobacterales</taxon>
        <taxon>Erwiniaceae</taxon>
        <taxon>Izhakiella</taxon>
    </lineage>
</organism>
<gene>
    <name evidence="1" type="ORF">BTJ39_23865</name>
</gene>
<dbReference type="AlphaFoldDB" id="A0A1S8Y7G8"/>
<proteinExistence type="predicted"/>
<dbReference type="STRING" id="1926881.BTJ39_23865"/>
<dbReference type="RefSeq" id="WP_078005150.1">
    <property type="nucleotide sequence ID" value="NZ_MRUL01000043.1"/>
</dbReference>
<evidence type="ECO:0000313" key="1">
    <source>
        <dbReference type="EMBL" id="OON34633.1"/>
    </source>
</evidence>
<protein>
    <submittedName>
        <fullName evidence="1">Uncharacterized protein</fullName>
    </submittedName>
</protein>
<dbReference type="Proteomes" id="UP000190667">
    <property type="component" value="Unassembled WGS sequence"/>
</dbReference>
<accession>A0A1S8Y7G8</accession>
<comment type="caution">
    <text evidence="1">The sequence shown here is derived from an EMBL/GenBank/DDBJ whole genome shotgun (WGS) entry which is preliminary data.</text>
</comment>
<keyword evidence="2" id="KW-1185">Reference proteome</keyword>
<dbReference type="OrthoDB" id="6481051at2"/>